<reference evidence="17 18" key="1">
    <citation type="submission" date="2019-06" db="EMBL/GenBank/DDBJ databases">
        <title>A chromosomal-level reference genome of Carpinus fangiana (Coryloideae, Betulaceae).</title>
        <authorList>
            <person name="Yang X."/>
            <person name="Wang Z."/>
            <person name="Zhang L."/>
            <person name="Hao G."/>
            <person name="Liu J."/>
            <person name="Yang Y."/>
        </authorList>
    </citation>
    <scope>NUCLEOTIDE SEQUENCE [LARGE SCALE GENOMIC DNA]</scope>
    <source>
        <strain evidence="17">Cfa_2016G</strain>
        <tissue evidence="17">Leaf</tissue>
    </source>
</reference>
<accession>A0A5N6KS29</accession>
<keyword evidence="10" id="KW-0256">Endoplasmic reticulum</keyword>
<dbReference type="PROSITE" id="PS00501">
    <property type="entry name" value="SPASE_I_1"/>
    <property type="match status" value="1"/>
</dbReference>
<keyword evidence="9" id="KW-0378">Hydrolase</keyword>
<evidence type="ECO:0000256" key="16">
    <source>
        <dbReference type="SAM" id="MobiDB-lite"/>
    </source>
</evidence>
<evidence type="ECO:0000256" key="4">
    <source>
        <dbReference type="ARBA" id="ARBA00013208"/>
    </source>
</evidence>
<dbReference type="GO" id="GO:0005787">
    <property type="term" value="C:signal peptidase complex"/>
    <property type="evidence" value="ECO:0007669"/>
    <property type="project" value="TreeGrafter"/>
</dbReference>
<evidence type="ECO:0000256" key="14">
    <source>
        <dbReference type="ARBA" id="ARBA00033305"/>
    </source>
</evidence>
<dbReference type="NCBIfam" id="TIGR02228">
    <property type="entry name" value="sigpep_I_arch"/>
    <property type="match status" value="1"/>
</dbReference>
<keyword evidence="12" id="KW-1133">Transmembrane helix</keyword>
<dbReference type="EC" id="3.4.21.89" evidence="4"/>
<dbReference type="InterPro" id="IPR019756">
    <property type="entry name" value="Pept_S26A_signal_pept_1_Ser-AS"/>
</dbReference>
<evidence type="ECO:0000256" key="3">
    <source>
        <dbReference type="ARBA" id="ARBA00011035"/>
    </source>
</evidence>
<evidence type="ECO:0000313" key="17">
    <source>
        <dbReference type="EMBL" id="KAB8338711.1"/>
    </source>
</evidence>
<evidence type="ECO:0000256" key="12">
    <source>
        <dbReference type="ARBA" id="ARBA00022989"/>
    </source>
</evidence>
<evidence type="ECO:0000256" key="2">
    <source>
        <dbReference type="ARBA" id="ARBA00004648"/>
    </source>
</evidence>
<name>A0A5N6KS29_9ROSI</name>
<dbReference type="InterPro" id="IPR001733">
    <property type="entry name" value="Peptidase_S26B"/>
</dbReference>
<dbReference type="PANTHER" id="PTHR10806">
    <property type="entry name" value="SIGNAL PEPTIDASE COMPLEX CATALYTIC SUBUNIT SEC11"/>
    <property type="match status" value="1"/>
</dbReference>
<dbReference type="OrthoDB" id="10257561at2759"/>
<evidence type="ECO:0000256" key="5">
    <source>
        <dbReference type="ARBA" id="ARBA00019685"/>
    </source>
</evidence>
<dbReference type="InterPro" id="IPR036286">
    <property type="entry name" value="LexA/Signal_pep-like_sf"/>
</dbReference>
<keyword evidence="18" id="KW-1185">Reference proteome</keyword>
<dbReference type="GO" id="GO:0006465">
    <property type="term" value="P:signal peptide processing"/>
    <property type="evidence" value="ECO:0007669"/>
    <property type="project" value="InterPro"/>
</dbReference>
<feature type="compositionally biased region" description="Basic and acidic residues" evidence="16">
    <location>
        <begin position="205"/>
        <end position="223"/>
    </location>
</feature>
<feature type="region of interest" description="Disordered" evidence="16">
    <location>
        <begin position="390"/>
        <end position="425"/>
    </location>
</feature>
<evidence type="ECO:0000256" key="6">
    <source>
        <dbReference type="ARBA" id="ARBA00021755"/>
    </source>
</evidence>
<sequence length="541" mass="60696">MLSVGGMSPHLAASQALNFLLVLGTAYMMWKLLSVIADSPSPIVVVLSGSMEPAFRRGDLLFLWNRGKEATEVGEVVVYNVRGKDIPIVHRVVRRFGGGCVIASGCPEAGRRQQRRRRHGALRNWPIVPESSQGRDWQRGGLRSICGVWNNIAERVPVAEDGNDWAHGLDRGVAAGVAQVPARSQMDEQLPNTGTHDRRRTFAKVRNDQLGRTRGYGEAERHYSFPPAADPSVKRNKGNSRERSTLPSHLHSASCQQQLSSRREPSGRLRAPSTSRRGPCRPRRRRSWGCQRGPCHAARWQRTCRPRDHAWARWGLRLRHGGWWFGWWFGSCERKSASVSRGGVRVCKCRRGEGAVKRQQTQAAMRQAQTWPKRAEKEVSHTLEVMGATDAAKGRARRRQQRQWEERRVTKASATQKTRGGGRRRAVGFQWASEDAVVNVPGEYEDRMGTSRQQVSSERVESGRAGRPHAPGDCRPARGVRCAARSTRSTLLPRPRLRRARARCWAGHGHCDVRLNAPHQALRSEFIITLLPGPGWPLRAP</sequence>
<evidence type="ECO:0000256" key="10">
    <source>
        <dbReference type="ARBA" id="ARBA00022824"/>
    </source>
</evidence>
<evidence type="ECO:0000256" key="8">
    <source>
        <dbReference type="ARBA" id="ARBA00022692"/>
    </source>
</evidence>
<dbReference type="GO" id="GO:0004252">
    <property type="term" value="F:serine-type endopeptidase activity"/>
    <property type="evidence" value="ECO:0007669"/>
    <property type="project" value="InterPro"/>
</dbReference>
<evidence type="ECO:0000256" key="9">
    <source>
        <dbReference type="ARBA" id="ARBA00022801"/>
    </source>
</evidence>
<evidence type="ECO:0000256" key="1">
    <source>
        <dbReference type="ARBA" id="ARBA00000677"/>
    </source>
</evidence>
<evidence type="ECO:0000256" key="11">
    <source>
        <dbReference type="ARBA" id="ARBA00022968"/>
    </source>
</evidence>
<evidence type="ECO:0000256" key="15">
    <source>
        <dbReference type="ARBA" id="ARBA00045533"/>
    </source>
</evidence>
<keyword evidence="7" id="KW-0645">Protease</keyword>
<dbReference type="GO" id="GO:0009003">
    <property type="term" value="F:signal peptidase activity"/>
    <property type="evidence" value="ECO:0007669"/>
    <property type="project" value="UniProtKB-EC"/>
</dbReference>
<dbReference type="PANTHER" id="PTHR10806:SF6">
    <property type="entry name" value="SIGNAL PEPTIDASE COMPLEX CATALYTIC SUBUNIT SEC11"/>
    <property type="match status" value="1"/>
</dbReference>
<comment type="subcellular location">
    <subcellularLocation>
        <location evidence="2">Endoplasmic reticulum membrane</location>
        <topology evidence="2">Single-pass type II membrane protein</topology>
    </subcellularLocation>
</comment>
<dbReference type="EMBL" id="VIBQ01000010">
    <property type="protein sequence ID" value="KAB8338711.1"/>
    <property type="molecule type" value="Genomic_DNA"/>
</dbReference>
<feature type="compositionally biased region" description="Basic and acidic residues" evidence="16">
    <location>
        <begin position="458"/>
        <end position="476"/>
    </location>
</feature>
<dbReference type="AlphaFoldDB" id="A0A5N6KS29"/>
<dbReference type="Proteomes" id="UP000327013">
    <property type="component" value="Unassembled WGS sequence"/>
</dbReference>
<organism evidence="17 18">
    <name type="scientific">Carpinus fangiana</name>
    <dbReference type="NCBI Taxonomy" id="176857"/>
    <lineage>
        <taxon>Eukaryota</taxon>
        <taxon>Viridiplantae</taxon>
        <taxon>Streptophyta</taxon>
        <taxon>Embryophyta</taxon>
        <taxon>Tracheophyta</taxon>
        <taxon>Spermatophyta</taxon>
        <taxon>Magnoliopsida</taxon>
        <taxon>eudicotyledons</taxon>
        <taxon>Gunneridae</taxon>
        <taxon>Pentapetalae</taxon>
        <taxon>rosids</taxon>
        <taxon>fabids</taxon>
        <taxon>Fagales</taxon>
        <taxon>Betulaceae</taxon>
        <taxon>Carpinus</taxon>
    </lineage>
</organism>
<feature type="region of interest" description="Disordered" evidence="16">
    <location>
        <begin position="182"/>
        <end position="286"/>
    </location>
</feature>
<comment type="function">
    <text evidence="15">Catalytic component of the signal peptidase complex (SPC) which catalyzes the cleavage of N-terminal signal sequences from nascent proteins as they are translocated into the lumen of the endoplasmic reticulum. Specifically cleaves N-terminal signal peptides that contain a hydrophobic alpha-helix (h-region) shorter than 18-20 amino acids.</text>
</comment>
<dbReference type="SUPFAM" id="SSF51306">
    <property type="entry name" value="LexA/Signal peptidase"/>
    <property type="match status" value="1"/>
</dbReference>
<comment type="caution">
    <text evidence="17">The sequence shown here is derived from an EMBL/GenBank/DDBJ whole genome shotgun (WGS) entry which is preliminary data.</text>
</comment>
<feature type="compositionally biased region" description="Polar residues" evidence="16">
    <location>
        <begin position="245"/>
        <end position="260"/>
    </location>
</feature>
<evidence type="ECO:0000313" key="18">
    <source>
        <dbReference type="Proteomes" id="UP000327013"/>
    </source>
</evidence>
<gene>
    <name evidence="17" type="ORF">FH972_021656</name>
</gene>
<keyword evidence="8" id="KW-0812">Transmembrane</keyword>
<keyword evidence="13" id="KW-0472">Membrane</keyword>
<protein>
    <recommendedName>
        <fullName evidence="5">Signal peptidase complex catalytic subunit SEC11</fullName>
        <ecNumber evidence="4">3.4.21.89</ecNumber>
    </recommendedName>
    <alternativeName>
        <fullName evidence="14">Signal peptidase I</fullName>
    </alternativeName>
    <alternativeName>
        <fullName evidence="6">Signal peptidase complex catalytic subunit sec11</fullName>
    </alternativeName>
</protein>
<proteinExistence type="inferred from homology"/>
<evidence type="ECO:0000256" key="7">
    <source>
        <dbReference type="ARBA" id="ARBA00022670"/>
    </source>
</evidence>
<feature type="region of interest" description="Disordered" evidence="16">
    <location>
        <begin position="446"/>
        <end position="477"/>
    </location>
</feature>
<comment type="similarity">
    <text evidence="3">Belongs to the peptidase S26B family.</text>
</comment>
<evidence type="ECO:0000256" key="13">
    <source>
        <dbReference type="ARBA" id="ARBA00023136"/>
    </source>
</evidence>
<comment type="catalytic activity">
    <reaction evidence="1">
        <text>Cleavage of hydrophobic, N-terminal signal or leader sequences from secreted and periplasmic proteins.</text>
        <dbReference type="EC" id="3.4.21.89"/>
    </reaction>
</comment>
<dbReference type="CDD" id="cd06530">
    <property type="entry name" value="S26_SPase_I"/>
    <property type="match status" value="1"/>
</dbReference>
<keyword evidence="11" id="KW-0735">Signal-anchor</keyword>
<dbReference type="InterPro" id="IPR019533">
    <property type="entry name" value="Peptidase_S26"/>
</dbReference>